<sequence>MAALRYKDEHNKVGYLIKPIGSDDYHHIIDFLRTSHIRAPKPGSPVILATIDKTPYTITEDLRFLVHTFLHCLSTKSGSWDQFGSPNAIAFIFLSDGRHFNWSNYFFRGMVSNIGNAKKFLMYLRFLQTILAIETRVTRQYKVLVFSSKLFANMRLNFGGQPMPLLLVMLVQAQVGEGAEVAAQAVPQPMPAPDQPPAHLSPPSTQQTFDPIAPVLEHGQSSDPHTASFSQSHESDAGPFTTVEDLPLGGNFHTSPPRSSQPPLASQPSGGAKDPITLTALSFVVSTLMQKVHSLETELQDHKKLFKDVVGKLVKKVKALKVKLKTKKRKMVVTDSDQEVDGQQDMDLDALRALANAAVTVDSDIPSGSTLQIPTASLSIPTACPSGALTVLPGTSDVLPGTFDVLFGTSDVLHGTFDVPSGTFIVPTGASTVLAGSLNVPTDVSSSAAPAGVLSKGKSLMMEEDILVKARTFKQIEEDRLGEEADKRLHDEEIVQLERQRAEERQNRPMSQAKQKAYMRQYVKNQSSVVYNTGWTMAYVKSFTDDQLKQEFEKIRKVQSNGQIQAFSKTLKPPGPMLEEPSSKRQQSTEAPIPPVHEVPLLTAVSSPLSFRTRRKSLGQKHILKPKSTLPKLDLAADAQTFIKVVVNEDSDDEATPNWSAVVCWEVLPTPLGEINALYRIDGSTKHFTTLR</sequence>
<organism evidence="2">
    <name type="scientific">Tanacetum cinerariifolium</name>
    <name type="common">Dalmatian daisy</name>
    <name type="synonym">Chrysanthemum cinerariifolium</name>
    <dbReference type="NCBI Taxonomy" id="118510"/>
    <lineage>
        <taxon>Eukaryota</taxon>
        <taxon>Viridiplantae</taxon>
        <taxon>Streptophyta</taxon>
        <taxon>Embryophyta</taxon>
        <taxon>Tracheophyta</taxon>
        <taxon>Spermatophyta</taxon>
        <taxon>Magnoliopsida</taxon>
        <taxon>eudicotyledons</taxon>
        <taxon>Gunneridae</taxon>
        <taxon>Pentapetalae</taxon>
        <taxon>asterids</taxon>
        <taxon>campanulids</taxon>
        <taxon>Asterales</taxon>
        <taxon>Asteraceae</taxon>
        <taxon>Asteroideae</taxon>
        <taxon>Anthemideae</taxon>
        <taxon>Anthemidinae</taxon>
        <taxon>Tanacetum</taxon>
    </lineage>
</organism>
<feature type="compositionally biased region" description="Pro residues" evidence="1">
    <location>
        <begin position="188"/>
        <end position="200"/>
    </location>
</feature>
<dbReference type="EMBL" id="BKCJ010000278">
    <property type="protein sequence ID" value="GEU31711.1"/>
    <property type="molecule type" value="Genomic_DNA"/>
</dbReference>
<dbReference type="AlphaFoldDB" id="A0A6L2J4F4"/>
<feature type="region of interest" description="Disordered" evidence="1">
    <location>
        <begin position="187"/>
        <end position="273"/>
    </location>
</feature>
<evidence type="ECO:0000313" key="2">
    <source>
        <dbReference type="EMBL" id="GEU31711.1"/>
    </source>
</evidence>
<proteinExistence type="predicted"/>
<protein>
    <submittedName>
        <fullName evidence="2">Ribonuclease H-like domain-containing protein</fullName>
    </submittedName>
</protein>
<feature type="compositionally biased region" description="Polar residues" evidence="1">
    <location>
        <begin position="252"/>
        <end position="269"/>
    </location>
</feature>
<name>A0A6L2J4F4_TANCI</name>
<comment type="caution">
    <text evidence="2">The sequence shown here is derived from an EMBL/GenBank/DDBJ whole genome shotgun (WGS) entry which is preliminary data.</text>
</comment>
<reference evidence="2" key="1">
    <citation type="journal article" date="2019" name="Sci. Rep.">
        <title>Draft genome of Tanacetum cinerariifolium, the natural source of mosquito coil.</title>
        <authorList>
            <person name="Yamashiro T."/>
            <person name="Shiraishi A."/>
            <person name="Satake H."/>
            <person name="Nakayama K."/>
        </authorList>
    </citation>
    <scope>NUCLEOTIDE SEQUENCE</scope>
</reference>
<accession>A0A6L2J4F4</accession>
<feature type="compositionally biased region" description="Polar residues" evidence="1">
    <location>
        <begin position="219"/>
        <end position="232"/>
    </location>
</feature>
<evidence type="ECO:0000256" key="1">
    <source>
        <dbReference type="SAM" id="MobiDB-lite"/>
    </source>
</evidence>
<feature type="region of interest" description="Disordered" evidence="1">
    <location>
        <begin position="567"/>
        <end position="597"/>
    </location>
</feature>
<gene>
    <name evidence="2" type="ORF">Tci_003689</name>
</gene>